<dbReference type="InterPro" id="IPR041332">
    <property type="entry name" value="Pan3_CK"/>
</dbReference>
<name>A0A8J2JXH9_9HEXA</name>
<dbReference type="InterPro" id="IPR030844">
    <property type="entry name" value="PAN3"/>
</dbReference>
<evidence type="ECO:0000256" key="6">
    <source>
        <dbReference type="HAMAP-Rule" id="MF_03181"/>
    </source>
</evidence>
<comment type="domain">
    <text evidence="6">The pseudokinase domain, the coiled-coil (CC), and C-terminal knob domain (CK) form a structural unit (PKC) that forms an extensive high-affinity interaction surface for PAN2.</text>
</comment>
<dbReference type="GO" id="GO:0005524">
    <property type="term" value="F:ATP binding"/>
    <property type="evidence" value="ECO:0007669"/>
    <property type="project" value="UniProtKB-UniRule"/>
</dbReference>
<evidence type="ECO:0000256" key="4">
    <source>
        <dbReference type="ARBA" id="ARBA00022840"/>
    </source>
</evidence>
<keyword evidence="2 6" id="KW-0507">mRNA processing</keyword>
<dbReference type="PANTHER" id="PTHR12272">
    <property type="entry name" value="DEADENYLATION COMPLEX SUBUNIT PAN3"/>
    <property type="match status" value="1"/>
</dbReference>
<evidence type="ECO:0000256" key="3">
    <source>
        <dbReference type="ARBA" id="ARBA00022741"/>
    </source>
</evidence>
<feature type="domain" description="Pan3 C-terminal knob" evidence="8">
    <location>
        <begin position="601"/>
        <end position="738"/>
    </location>
</feature>
<sequence>MKAYKTHPMFTQARQLIEWRPEMVLDDSSQYVHEPLITISHEWDTGASFNLYGLQIKFRTTNSTTIIILGKVHQISGVVRKSPVITRAFKQTKKAPRRSFPEYNLKHVMDPFFPMNYVGHQQNIPKESKLAAYTAGRSPVLGGGPGSSSSANHLAQNLASMSLNDGNQSVAAPTIGGSGSAVDPTLFSKPNSFAAHGENVSPTTGNGSPPTSRDSTPVPPVTYQHAWMDQENVGGTTYYYAEDAQQEIQEEPSGPHAFPSYSVYAGTPSHLKDFMTRSGNPGPSANPVVHPNTQNNSFFAPEELKLEIMHKNAVTLSQANPHMFPDLPAQIDHYHEICPLEPQAQKSVTFGYPNSVYKAINSKNGFTYCLRRIHGFRLPSGKWLGLVEAWKQISHCNLVQLREIFTTKAFGDSSLIFVYDYFASAETLMVRHFDRNNQVNGYIDPFSTGDPSVPRPYSHQKNALLRHHANMLPENLLWAYIVQLSSVIRTIHTAGLAVRSLDPTKILVTSRTRPSIRMNCCGIYDIVTFDPSASPAQLAPFYQQEDLLALGKLILALACNSLLAVQRENLSTSLELISRTYSSDLRNLVVYLMNPRGTRSINDIMPMIGARFYNQLDAANARAELLENCLAREIENGRLFRLIVKLCAVVERNELNMDPAWAETGDRYLLKLFRDYVFHQVTADGRPWMDLSHVVYCLNRLDTGSLEKICLMSRDEQSILITTYAELKQCMEQSFGEILAATTPNAKHNQLPQMVSPVQASQSHTL</sequence>
<comment type="subunit">
    <text evidence="6">Homodimer. Forms a heterotrimer with a catalytic subunit PAN2 to form the poly(A)-nuclease (PAN) deadenylation complex. Interacts (via PAM-2 motif) with poly(A)-binding protein (via PABC domain), conferring substrate specificity of the enzyme complex.</text>
</comment>
<comment type="domain">
    <text evidence="6">Contains a pseudokinase domain. The protein kinase domain is predicted to be catalytically inactive because some of the residues important for catalytic activity are substituted and it lacks the equivalent of the binding site for a peptide substrate. However, it has retained an ATP-binding site and ATP-binding is required for mRNA degradation, stimulating the activity of the PAN2 nuclease in vitro. The nucleotide-binding site is juxtaposed to the RNase active site of PAN2 in the complex and may actually bind nucleosides of a poly(A) RNA rather than ATP, feeding the poly(A)-tail to the active site of the deadenylase and thus increasing the efficiency with which this distributive enzyme degrades oligo(A) RNAs.</text>
</comment>
<proteinExistence type="inferred from homology"/>
<keyword evidence="3 6" id="KW-0547">Nucleotide-binding</keyword>
<reference evidence="9" key="1">
    <citation type="submission" date="2021-06" db="EMBL/GenBank/DDBJ databases">
        <authorList>
            <person name="Hodson N. C."/>
            <person name="Mongue J. A."/>
            <person name="Jaron S. K."/>
        </authorList>
    </citation>
    <scope>NUCLEOTIDE SEQUENCE</scope>
</reference>
<dbReference type="AlphaFoldDB" id="A0A8J2JXH9"/>
<feature type="region of interest" description="Knob domain" evidence="6">
    <location>
        <begin position="649"/>
        <end position="766"/>
    </location>
</feature>
<comment type="domain">
    <text evidence="6">The N-terminal zinc finger binds to poly(A) RNA.</text>
</comment>
<comment type="similarity">
    <text evidence="6">Belongs to the protein kinase superfamily. PAN3 family.</text>
</comment>
<accession>A0A8J2JXH9</accession>
<dbReference type="GO" id="GO:0008143">
    <property type="term" value="F:poly(A) binding"/>
    <property type="evidence" value="ECO:0007669"/>
    <property type="project" value="TreeGrafter"/>
</dbReference>
<dbReference type="GO" id="GO:0006397">
    <property type="term" value="P:mRNA processing"/>
    <property type="evidence" value="ECO:0007669"/>
    <property type="project" value="UniProtKB-KW"/>
</dbReference>
<dbReference type="GO" id="GO:0031251">
    <property type="term" value="C:PAN complex"/>
    <property type="evidence" value="ECO:0007669"/>
    <property type="project" value="UniProtKB-UniRule"/>
</dbReference>
<dbReference type="PANTHER" id="PTHR12272:SF11">
    <property type="entry name" value="PAN2-PAN3 DEADENYLATION COMPLEX SUBUNIT PAN3"/>
    <property type="match status" value="1"/>
</dbReference>
<keyword evidence="5 6" id="KW-0175">Coiled coil</keyword>
<gene>
    <name evidence="6" type="primary">PAN3</name>
    <name evidence="9" type="ORF">AFUS01_LOCUS15326</name>
</gene>
<organism evidence="9 10">
    <name type="scientific">Allacma fusca</name>
    <dbReference type="NCBI Taxonomy" id="39272"/>
    <lineage>
        <taxon>Eukaryota</taxon>
        <taxon>Metazoa</taxon>
        <taxon>Ecdysozoa</taxon>
        <taxon>Arthropoda</taxon>
        <taxon>Hexapoda</taxon>
        <taxon>Collembola</taxon>
        <taxon>Symphypleona</taxon>
        <taxon>Sminthuridae</taxon>
        <taxon>Allacma</taxon>
    </lineage>
</organism>
<feature type="binding site" evidence="6">
    <location>
        <position position="371"/>
    </location>
    <ligand>
        <name>ATP</name>
        <dbReference type="ChEBI" id="CHEBI:30616"/>
    </ligand>
</feature>
<dbReference type="HAMAP" id="MF_03181">
    <property type="entry name" value="PAN3"/>
    <property type="match status" value="1"/>
</dbReference>
<feature type="compositionally biased region" description="Polar residues" evidence="7">
    <location>
        <begin position="200"/>
        <end position="215"/>
    </location>
</feature>
<comment type="caution">
    <text evidence="9">The sequence shown here is derived from an EMBL/GenBank/DDBJ whole genome shotgun (WGS) entry which is preliminary data.</text>
</comment>
<evidence type="ECO:0000256" key="5">
    <source>
        <dbReference type="ARBA" id="ARBA00023054"/>
    </source>
</evidence>
<dbReference type="EMBL" id="CAJVCH010135296">
    <property type="protein sequence ID" value="CAG7726412.1"/>
    <property type="molecule type" value="Genomic_DNA"/>
</dbReference>
<comment type="function">
    <text evidence="6">Regulatory subunit of the poly(A)-nuclease (PAN) deadenylation complex, one of two cytoplasmic mRNA deadenylases involved in general and miRNA-mediated mRNA turnover. PAN specifically shortens poly(A) tails of RNA and the activity is stimulated by poly(A)-binding protein (PABP). PAN deadenylation is followed by rapid degradation of the shortened mRNA tails by the CCR4-NOT complex. Deadenylated mRNAs are then degraded by two alternative mechanisms, namely exosome-mediated 3'-5' exonucleolytic degradation, or deadenlyation-dependent mRNA decaping and subsequent 5'-3' exonucleolytic degradation by XRN1. PAN3 acts as a positive regulator for PAN activity, recruiting the catalytic subunit PAN2 to mRNA via its interaction with RNA and PABP, and to miRNA targets via its interaction with GW182 family proteins.</text>
</comment>
<dbReference type="OrthoDB" id="204958at2759"/>
<dbReference type="Proteomes" id="UP000708208">
    <property type="component" value="Unassembled WGS sequence"/>
</dbReference>
<keyword evidence="10" id="KW-1185">Reference proteome</keyword>
<protein>
    <recommendedName>
        <fullName evidence="6">PAN2-PAN3 deadenylation complex subunit PAN3</fullName>
    </recommendedName>
    <alternativeName>
        <fullName evidence="6">PAB1P-dependent poly(A)-specific ribonuclease</fullName>
    </alternativeName>
    <alternativeName>
        <fullName evidence="6">Poly(A)-nuclease deadenylation complex subunit 3</fullName>
        <shortName evidence="6">PAN deadenylation complex subunit 3</shortName>
    </alternativeName>
</protein>
<evidence type="ECO:0000259" key="8">
    <source>
        <dbReference type="Pfam" id="PF18101"/>
    </source>
</evidence>
<dbReference type="FunFam" id="1.10.287.3700:FF:000001">
    <property type="entry name" value="PAN2-PAN3 deadenylation complex subunit PAN3"/>
    <property type="match status" value="1"/>
</dbReference>
<evidence type="ECO:0000256" key="7">
    <source>
        <dbReference type="SAM" id="MobiDB-lite"/>
    </source>
</evidence>
<keyword evidence="1 6" id="KW-0963">Cytoplasm</keyword>
<feature type="region of interest" description="Disordered" evidence="7">
    <location>
        <begin position="182"/>
        <end position="219"/>
    </location>
</feature>
<feature type="binding site" evidence="6">
    <location>
        <begin position="504"/>
        <end position="505"/>
    </location>
    <ligand>
        <name>ATP</name>
        <dbReference type="ChEBI" id="CHEBI:30616"/>
    </ligand>
</feature>
<dbReference type="Pfam" id="PF18101">
    <property type="entry name" value="Pan3_CK"/>
    <property type="match status" value="1"/>
</dbReference>
<keyword evidence="4 6" id="KW-0067">ATP-binding</keyword>
<feature type="binding site" evidence="6">
    <location>
        <begin position="420"/>
        <end position="427"/>
    </location>
    <ligand>
        <name>ATP</name>
        <dbReference type="ChEBI" id="CHEBI:30616"/>
    </ligand>
</feature>
<evidence type="ECO:0000313" key="9">
    <source>
        <dbReference type="EMBL" id="CAG7726412.1"/>
    </source>
</evidence>
<dbReference type="GO" id="GO:0000932">
    <property type="term" value="C:P-body"/>
    <property type="evidence" value="ECO:0007669"/>
    <property type="project" value="UniProtKB-SubCell"/>
</dbReference>
<feature type="coiled-coil region" evidence="6">
    <location>
        <begin position="610"/>
        <end position="648"/>
    </location>
</feature>
<dbReference type="GO" id="GO:0000289">
    <property type="term" value="P:nuclear-transcribed mRNA poly(A) tail shortening"/>
    <property type="evidence" value="ECO:0007669"/>
    <property type="project" value="UniProtKB-UniRule"/>
</dbReference>
<dbReference type="GO" id="GO:0010606">
    <property type="term" value="P:positive regulation of cytoplasmic mRNA processing body assembly"/>
    <property type="evidence" value="ECO:0007669"/>
    <property type="project" value="UniProtKB-UniRule"/>
</dbReference>
<evidence type="ECO:0000313" key="10">
    <source>
        <dbReference type="Proteomes" id="UP000708208"/>
    </source>
</evidence>
<comment type="caution">
    <text evidence="6">Lacks conserved residue(s) required for the propagation of feature annotation.</text>
</comment>
<comment type="subcellular location">
    <subcellularLocation>
        <location evidence="6">Cytoplasm</location>
        <location evidence="6">P-body</location>
    </subcellularLocation>
</comment>
<evidence type="ECO:0000256" key="1">
    <source>
        <dbReference type="ARBA" id="ARBA00022490"/>
    </source>
</evidence>
<evidence type="ECO:0000256" key="2">
    <source>
        <dbReference type="ARBA" id="ARBA00022664"/>
    </source>
</evidence>